<organism evidence="1 2">
    <name type="scientific">Rhodoblastus sphagnicola</name>
    <dbReference type="NCBI Taxonomy" id="333368"/>
    <lineage>
        <taxon>Bacteria</taxon>
        <taxon>Pseudomonadati</taxon>
        <taxon>Pseudomonadota</taxon>
        <taxon>Alphaproteobacteria</taxon>
        <taxon>Hyphomicrobiales</taxon>
        <taxon>Rhodoblastaceae</taxon>
        <taxon>Rhodoblastus</taxon>
    </lineage>
</organism>
<dbReference type="EMBL" id="NHSJ01000066">
    <property type="protein sequence ID" value="PPQ31049.1"/>
    <property type="molecule type" value="Genomic_DNA"/>
</dbReference>
<keyword evidence="2" id="KW-1185">Reference proteome</keyword>
<accession>A0A2S6N8W2</accession>
<evidence type="ECO:0000313" key="1">
    <source>
        <dbReference type="EMBL" id="PPQ31049.1"/>
    </source>
</evidence>
<name>A0A2S6N8W2_9HYPH</name>
<reference evidence="1 2" key="1">
    <citation type="journal article" date="2018" name="Arch. Microbiol.">
        <title>New insights into the metabolic potential of the phototrophic purple bacterium Rhodopila globiformis DSM 161(T) from its draft genome sequence and evidence for a vanadium-dependent nitrogenase.</title>
        <authorList>
            <person name="Imhoff J.F."/>
            <person name="Rahn T."/>
            <person name="Kunzel S."/>
            <person name="Neulinger S.C."/>
        </authorList>
    </citation>
    <scope>NUCLEOTIDE SEQUENCE [LARGE SCALE GENOMIC DNA]</scope>
    <source>
        <strain evidence="1 2">DSM 16996</strain>
    </source>
</reference>
<dbReference type="AlphaFoldDB" id="A0A2S6N8W2"/>
<sequence length="71" mass="7946">MRGVEKVKSIALMHALTHNMVCGWRLIWGVKPRTRKCARGQTRDTLHTKKLSFECSAPPPISPSAPYACLL</sequence>
<evidence type="ECO:0000313" key="2">
    <source>
        <dbReference type="Proteomes" id="UP000239089"/>
    </source>
</evidence>
<gene>
    <name evidence="1" type="ORF">CCR94_10470</name>
</gene>
<proteinExistence type="predicted"/>
<dbReference type="Proteomes" id="UP000239089">
    <property type="component" value="Unassembled WGS sequence"/>
</dbReference>
<comment type="caution">
    <text evidence="1">The sequence shown here is derived from an EMBL/GenBank/DDBJ whole genome shotgun (WGS) entry which is preliminary data.</text>
</comment>
<protein>
    <submittedName>
        <fullName evidence="1">Uncharacterized protein</fullName>
    </submittedName>
</protein>